<keyword evidence="3" id="KW-0649">Protein kinase inhibitor</keyword>
<dbReference type="NCBIfam" id="TIGR00481">
    <property type="entry name" value="YbhB/YbcL family Raf kinase inhibitor-like protein"/>
    <property type="match status" value="1"/>
</dbReference>
<dbReference type="SUPFAM" id="SSF49777">
    <property type="entry name" value="PEBP-like"/>
    <property type="match status" value="1"/>
</dbReference>
<evidence type="ECO:0000313" key="3">
    <source>
        <dbReference type="EMBL" id="XCH73425.1"/>
    </source>
</evidence>
<comment type="similarity">
    <text evidence="1">Belongs to the UPF0098 family.</text>
</comment>
<dbReference type="CDD" id="cd00865">
    <property type="entry name" value="PEBP_bact_arch"/>
    <property type="match status" value="1"/>
</dbReference>
<sequence length="177" mass="19124">MTLERPIAPDPYELLPTVPSFTLTSDDVHNGEPMDARYAHDSAGGGNVSPQLAWSGFPDETKSFVVTCFDPDAPTGSGFWHWVLVDVPASVTELPTGVKESDLDGAFSIRNDYGDTGYGGAAPPPGDRPHRYVFAVHALDVERLDVGREASPAFVGFNLAFHTLARAVIRPTFHVNE</sequence>
<evidence type="ECO:0000313" key="2">
    <source>
        <dbReference type="EMBL" id="XBP92728.1"/>
    </source>
</evidence>
<dbReference type="InterPro" id="IPR008914">
    <property type="entry name" value="PEBP"/>
</dbReference>
<dbReference type="AlphaFoldDB" id="A0AAU8HE76"/>
<dbReference type="EMBL" id="CP159342">
    <property type="protein sequence ID" value="XCH73425.1"/>
    <property type="molecule type" value="Genomic_DNA"/>
</dbReference>
<dbReference type="GO" id="GO:0004860">
    <property type="term" value="F:protein kinase inhibitor activity"/>
    <property type="evidence" value="ECO:0007669"/>
    <property type="project" value="UniProtKB-KW"/>
</dbReference>
<dbReference type="Gene3D" id="3.90.280.10">
    <property type="entry name" value="PEBP-like"/>
    <property type="match status" value="1"/>
</dbReference>
<reference evidence="2" key="1">
    <citation type="submission" date="2024-01" db="EMBL/GenBank/DDBJ databases">
        <title>The genome sequence of Micromonospora mangrovi CCTCC AA 2012012.</title>
        <authorList>
            <person name="Gao J."/>
        </authorList>
    </citation>
    <scope>NUCLEOTIDE SEQUENCE</scope>
    <source>
        <strain evidence="2">CCTCC AA 2012012</strain>
    </source>
</reference>
<gene>
    <name evidence="3" type="ORF">ABUL08_24510</name>
    <name evidence="2" type="ORF">VK199_24435</name>
</gene>
<dbReference type="Pfam" id="PF01161">
    <property type="entry name" value="PBP"/>
    <property type="match status" value="1"/>
</dbReference>
<proteinExistence type="inferred from homology"/>
<protein>
    <submittedName>
        <fullName evidence="3">YbhB/YbcL family Raf kinase inhibitor-like protein</fullName>
    </submittedName>
</protein>
<dbReference type="InterPro" id="IPR036610">
    <property type="entry name" value="PEBP-like_sf"/>
</dbReference>
<dbReference type="RefSeq" id="WP_350932332.1">
    <property type="nucleotide sequence ID" value="NZ_CP157762.1"/>
</dbReference>
<reference evidence="3" key="2">
    <citation type="submission" date="2024-06" db="EMBL/GenBank/DDBJ databases">
        <title>Micromonospora mangrovi CCTCC AA 2012012 genome sequences.</title>
        <authorList>
            <person name="Gao J."/>
        </authorList>
    </citation>
    <scope>NUCLEOTIDE SEQUENCE</scope>
    <source>
        <strain evidence="3">CCTCC AA 2012012</strain>
    </source>
</reference>
<dbReference type="EMBL" id="CP157762">
    <property type="protein sequence ID" value="XBP92728.1"/>
    <property type="molecule type" value="Genomic_DNA"/>
</dbReference>
<organism evidence="3">
    <name type="scientific">Micromonospora sp. CCTCC AA 2012012</name>
    <dbReference type="NCBI Taxonomy" id="3111921"/>
    <lineage>
        <taxon>Bacteria</taxon>
        <taxon>Bacillati</taxon>
        <taxon>Actinomycetota</taxon>
        <taxon>Actinomycetes</taxon>
        <taxon>Micromonosporales</taxon>
        <taxon>Micromonosporaceae</taxon>
        <taxon>Micromonospora</taxon>
    </lineage>
</organism>
<dbReference type="PANTHER" id="PTHR30289">
    <property type="entry name" value="UNCHARACTERIZED PROTEIN YBCL-RELATED"/>
    <property type="match status" value="1"/>
</dbReference>
<accession>A0AAU8HE76</accession>
<name>A0AAU8HE76_9ACTN</name>
<dbReference type="InterPro" id="IPR005247">
    <property type="entry name" value="YbhB_YbcL/LppC-like"/>
</dbReference>
<evidence type="ECO:0000256" key="1">
    <source>
        <dbReference type="ARBA" id="ARBA00007120"/>
    </source>
</evidence>
<dbReference type="PANTHER" id="PTHR30289:SF1">
    <property type="entry name" value="PEBP (PHOSPHATIDYLETHANOLAMINE-BINDING PROTEIN) FAMILY PROTEIN"/>
    <property type="match status" value="1"/>
</dbReference>